<gene>
    <name evidence="1" type="ORF">BG015_007476</name>
</gene>
<dbReference type="Gene3D" id="1.25.40.10">
    <property type="entry name" value="Tetratricopeptide repeat domain"/>
    <property type="match status" value="1"/>
</dbReference>
<evidence type="ECO:0000313" key="1">
    <source>
        <dbReference type="EMBL" id="KAF9150706.1"/>
    </source>
</evidence>
<organism evidence="1 2">
    <name type="scientific">Linnemannia schmuckeri</name>
    <dbReference type="NCBI Taxonomy" id="64567"/>
    <lineage>
        <taxon>Eukaryota</taxon>
        <taxon>Fungi</taxon>
        <taxon>Fungi incertae sedis</taxon>
        <taxon>Mucoromycota</taxon>
        <taxon>Mortierellomycotina</taxon>
        <taxon>Mortierellomycetes</taxon>
        <taxon>Mortierellales</taxon>
        <taxon>Mortierellaceae</taxon>
        <taxon>Linnemannia</taxon>
    </lineage>
</organism>
<sequence>MTIHDIYPNVQAVHRVYESDLLPSFSETIYFVCHPESILGKNILLWDDILGVFSGTLYVRVGAIALPFLKGLDFKNDKHQHAPQEPPTEDLKDIMMNARLGDKHAQNALGETHKDGRGVHQDHQAVVNWFLKATEQGLARAQFNIDDLYDYGRGIPLDTSR</sequence>
<proteinExistence type="predicted"/>
<reference evidence="1" key="1">
    <citation type="journal article" date="2020" name="Fungal Divers.">
        <title>Resolving the Mortierellaceae phylogeny through synthesis of multi-gene phylogenetics and phylogenomics.</title>
        <authorList>
            <person name="Vandepol N."/>
            <person name="Liber J."/>
            <person name="Desiro A."/>
            <person name="Na H."/>
            <person name="Kennedy M."/>
            <person name="Barry K."/>
            <person name="Grigoriev I.V."/>
            <person name="Miller A.N."/>
            <person name="O'Donnell K."/>
            <person name="Stajich J.E."/>
            <person name="Bonito G."/>
        </authorList>
    </citation>
    <scope>NUCLEOTIDE SEQUENCE</scope>
    <source>
        <strain evidence="1">NRRL 6426</strain>
    </source>
</reference>
<dbReference type="InterPro" id="IPR011990">
    <property type="entry name" value="TPR-like_helical_dom_sf"/>
</dbReference>
<protein>
    <submittedName>
        <fullName evidence="1">Uncharacterized protein</fullName>
    </submittedName>
</protein>
<accession>A0A9P5S1Z5</accession>
<evidence type="ECO:0000313" key="2">
    <source>
        <dbReference type="Proteomes" id="UP000748756"/>
    </source>
</evidence>
<dbReference type="SUPFAM" id="SSF81901">
    <property type="entry name" value="HCP-like"/>
    <property type="match status" value="1"/>
</dbReference>
<dbReference type="EMBL" id="JAAAUQ010000390">
    <property type="protein sequence ID" value="KAF9150706.1"/>
    <property type="molecule type" value="Genomic_DNA"/>
</dbReference>
<dbReference type="Proteomes" id="UP000748756">
    <property type="component" value="Unassembled WGS sequence"/>
</dbReference>
<dbReference type="AlphaFoldDB" id="A0A9P5S1Z5"/>
<comment type="caution">
    <text evidence="1">The sequence shown here is derived from an EMBL/GenBank/DDBJ whole genome shotgun (WGS) entry which is preliminary data.</text>
</comment>
<keyword evidence="2" id="KW-1185">Reference proteome</keyword>
<dbReference type="OrthoDB" id="2439613at2759"/>
<name>A0A9P5S1Z5_9FUNG</name>